<dbReference type="Proteomes" id="UP001516400">
    <property type="component" value="Unassembled WGS sequence"/>
</dbReference>
<evidence type="ECO:0000313" key="2">
    <source>
        <dbReference type="Proteomes" id="UP001516400"/>
    </source>
</evidence>
<evidence type="ECO:0008006" key="3">
    <source>
        <dbReference type="Google" id="ProtNLM"/>
    </source>
</evidence>
<dbReference type="PANTHER" id="PTHR20905:SF32">
    <property type="entry name" value="ARYLALKYLAMINE N-ACETYLTRANSFERASE-LIKE 7, ISOFORM A"/>
    <property type="match status" value="1"/>
</dbReference>
<comment type="caution">
    <text evidence="1">The sequence shown here is derived from an EMBL/GenBank/DDBJ whole genome shotgun (WGS) entry which is preliminary data.</text>
</comment>
<organism evidence="1 2">
    <name type="scientific">Cryptolaemus montrouzieri</name>
    <dbReference type="NCBI Taxonomy" id="559131"/>
    <lineage>
        <taxon>Eukaryota</taxon>
        <taxon>Metazoa</taxon>
        <taxon>Ecdysozoa</taxon>
        <taxon>Arthropoda</taxon>
        <taxon>Hexapoda</taxon>
        <taxon>Insecta</taxon>
        <taxon>Pterygota</taxon>
        <taxon>Neoptera</taxon>
        <taxon>Endopterygota</taxon>
        <taxon>Coleoptera</taxon>
        <taxon>Polyphaga</taxon>
        <taxon>Cucujiformia</taxon>
        <taxon>Coccinelloidea</taxon>
        <taxon>Coccinellidae</taxon>
        <taxon>Scymninae</taxon>
        <taxon>Scymnini</taxon>
        <taxon>Cryptolaemus</taxon>
    </lineage>
</organism>
<name>A0ABD2NYS6_9CUCU</name>
<gene>
    <name evidence="1" type="ORF">HHI36_006651</name>
</gene>
<accession>A0ABD2NYS6</accession>
<protein>
    <recommendedName>
        <fullName evidence="3">N-acetyltransferase domain-containing protein</fullName>
    </recommendedName>
</protein>
<evidence type="ECO:0000313" key="1">
    <source>
        <dbReference type="EMBL" id="KAL3283512.1"/>
    </source>
</evidence>
<reference evidence="1 2" key="1">
    <citation type="journal article" date="2021" name="BMC Biol.">
        <title>Horizontally acquired antibacterial genes associated with adaptive radiation of ladybird beetles.</title>
        <authorList>
            <person name="Li H.S."/>
            <person name="Tang X.F."/>
            <person name="Huang Y.H."/>
            <person name="Xu Z.Y."/>
            <person name="Chen M.L."/>
            <person name="Du X.Y."/>
            <person name="Qiu B.Y."/>
            <person name="Chen P.T."/>
            <person name="Zhang W."/>
            <person name="Slipinski A."/>
            <person name="Escalona H.E."/>
            <person name="Waterhouse R.M."/>
            <person name="Zwick A."/>
            <person name="Pang H."/>
        </authorList>
    </citation>
    <scope>NUCLEOTIDE SEQUENCE [LARGE SCALE GENOMIC DNA]</scope>
    <source>
        <strain evidence="1">SYSU2018</strain>
    </source>
</reference>
<proteinExistence type="predicted"/>
<dbReference type="InterPro" id="IPR016181">
    <property type="entry name" value="Acyl_CoA_acyltransferase"/>
</dbReference>
<dbReference type="AlphaFoldDB" id="A0ABD2NYS6"/>
<dbReference type="EMBL" id="JABFTP020000144">
    <property type="protein sequence ID" value="KAL3283512.1"/>
    <property type="molecule type" value="Genomic_DNA"/>
</dbReference>
<dbReference type="SUPFAM" id="SSF55729">
    <property type="entry name" value="Acyl-CoA N-acyltransferases (Nat)"/>
    <property type="match status" value="1"/>
</dbReference>
<sequence>MNTTSSRTPLPSVWRTFERTINGELRQFWVQDLPEDQIELALEYMQSYFFRDEPLIKAANLLEDKAATSSFRKYLRTLFIQRCSLGCYTKLENGNDKLVGVNCCMKKSKEEKEPDEIRLTENVKKLFNIVEYVENLRDPYETLGISEYLASLGLIVIPEYRGHNIGLELLCARKSLCIALGLRASVTSFTAPSSQRLAEKAGFKDLISITYDEIEERNADFKVPNINEYSKRIRFMYILYE</sequence>
<dbReference type="PANTHER" id="PTHR20905">
    <property type="entry name" value="N-ACETYLTRANSFERASE-RELATED"/>
    <property type="match status" value="1"/>
</dbReference>
<keyword evidence="2" id="KW-1185">Reference proteome</keyword>
<dbReference type="Gene3D" id="3.40.630.30">
    <property type="match status" value="1"/>
</dbReference>